<feature type="compositionally biased region" description="Low complexity" evidence="1">
    <location>
        <begin position="159"/>
        <end position="185"/>
    </location>
</feature>
<comment type="caution">
    <text evidence="2">The sequence shown here is derived from an EMBL/GenBank/DDBJ whole genome shotgun (WGS) entry which is preliminary data.</text>
</comment>
<evidence type="ECO:0000313" key="2">
    <source>
        <dbReference type="EMBL" id="KAK4325738.1"/>
    </source>
</evidence>
<feature type="compositionally biased region" description="Polar residues" evidence="1">
    <location>
        <begin position="126"/>
        <end position="136"/>
    </location>
</feature>
<dbReference type="AlphaFoldDB" id="A0AAE1QI19"/>
<gene>
    <name evidence="2" type="ORF">Pmani_003681</name>
</gene>
<evidence type="ECO:0000256" key="1">
    <source>
        <dbReference type="SAM" id="MobiDB-lite"/>
    </source>
</evidence>
<protein>
    <submittedName>
        <fullName evidence="2">Uncharacterized protein</fullName>
    </submittedName>
</protein>
<reference evidence="2" key="1">
    <citation type="submission" date="2023-11" db="EMBL/GenBank/DDBJ databases">
        <title>Genome assemblies of two species of porcelain crab, Petrolisthes cinctipes and Petrolisthes manimaculis (Anomura: Porcellanidae).</title>
        <authorList>
            <person name="Angst P."/>
        </authorList>
    </citation>
    <scope>NUCLEOTIDE SEQUENCE</scope>
    <source>
        <strain evidence="2">PB745_02</strain>
        <tissue evidence="2">Gill</tissue>
    </source>
</reference>
<accession>A0AAE1QI19</accession>
<organism evidence="2 3">
    <name type="scientific">Petrolisthes manimaculis</name>
    <dbReference type="NCBI Taxonomy" id="1843537"/>
    <lineage>
        <taxon>Eukaryota</taxon>
        <taxon>Metazoa</taxon>
        <taxon>Ecdysozoa</taxon>
        <taxon>Arthropoda</taxon>
        <taxon>Crustacea</taxon>
        <taxon>Multicrustacea</taxon>
        <taxon>Malacostraca</taxon>
        <taxon>Eumalacostraca</taxon>
        <taxon>Eucarida</taxon>
        <taxon>Decapoda</taxon>
        <taxon>Pleocyemata</taxon>
        <taxon>Anomura</taxon>
        <taxon>Galatheoidea</taxon>
        <taxon>Porcellanidae</taxon>
        <taxon>Petrolisthes</taxon>
    </lineage>
</organism>
<evidence type="ECO:0000313" key="3">
    <source>
        <dbReference type="Proteomes" id="UP001292094"/>
    </source>
</evidence>
<dbReference type="EMBL" id="JAWZYT010000264">
    <property type="protein sequence ID" value="KAK4325738.1"/>
    <property type="molecule type" value="Genomic_DNA"/>
</dbReference>
<proteinExistence type="predicted"/>
<feature type="compositionally biased region" description="Low complexity" evidence="1">
    <location>
        <begin position="200"/>
        <end position="211"/>
    </location>
</feature>
<feature type="region of interest" description="Disordered" evidence="1">
    <location>
        <begin position="125"/>
        <end position="211"/>
    </location>
</feature>
<name>A0AAE1QI19_9EUCA</name>
<dbReference type="Proteomes" id="UP001292094">
    <property type="component" value="Unassembled WGS sequence"/>
</dbReference>
<sequence length="211" mass="22714">MHVKLGLEAIWRNPTLGTSLAILRQRTISLERPLLEPLPALDSETGGGRRPSVFLLPYSSSRTSLLRFLQRQKGQKGEEEKKGPGQFFIPQSSEKEIPLLHPESFDGGSLLPLWKLEAKFPDNFPPSRSSFNQSGIHTLLDDPGFLDSRPASPDPPLPSASAQNQASASDPQPSTSSAPASALTTVMTPALDQASQLNRTSPVPSTSATPP</sequence>
<keyword evidence="3" id="KW-1185">Reference proteome</keyword>